<keyword evidence="1" id="KW-0812">Transmembrane</keyword>
<dbReference type="RefSeq" id="WP_161823258.1">
    <property type="nucleotide sequence ID" value="NZ_LSRS01000009.1"/>
</dbReference>
<comment type="caution">
    <text evidence="2">The sequence shown here is derived from an EMBL/GenBank/DDBJ whole genome shotgun (WGS) entry which is preliminary data.</text>
</comment>
<evidence type="ECO:0000313" key="2">
    <source>
        <dbReference type="EMBL" id="KAF1083838.1"/>
    </source>
</evidence>
<gene>
    <name evidence="2" type="ORF">SPSYN_02994</name>
</gene>
<accession>A0A9D2WMY5</accession>
<keyword evidence="1" id="KW-0472">Membrane</keyword>
<evidence type="ECO:0000256" key="1">
    <source>
        <dbReference type="SAM" id="Phobius"/>
    </source>
</evidence>
<proteinExistence type="predicted"/>
<organism evidence="2 3">
    <name type="scientific">Sporotomaculum syntrophicum</name>
    <dbReference type="NCBI Taxonomy" id="182264"/>
    <lineage>
        <taxon>Bacteria</taxon>
        <taxon>Bacillati</taxon>
        <taxon>Bacillota</taxon>
        <taxon>Clostridia</taxon>
        <taxon>Eubacteriales</taxon>
        <taxon>Desulfallaceae</taxon>
        <taxon>Sporotomaculum</taxon>
    </lineage>
</organism>
<keyword evidence="1" id="KW-1133">Transmembrane helix</keyword>
<evidence type="ECO:0000313" key="3">
    <source>
        <dbReference type="Proteomes" id="UP000798488"/>
    </source>
</evidence>
<protein>
    <submittedName>
        <fullName evidence="2">Uncharacterized protein</fullName>
    </submittedName>
</protein>
<dbReference type="AlphaFoldDB" id="A0A9D2WMY5"/>
<name>A0A9D2WMY5_9FIRM</name>
<reference evidence="2" key="1">
    <citation type="submission" date="2016-02" db="EMBL/GenBank/DDBJ databases">
        <title>Draft Genome Sequence of Sporotomaculum syntrophicum Strain FB, a Syntrophic Benzoate Degrader.</title>
        <authorList>
            <person name="Nobu M.K."/>
            <person name="Narihiro T."/>
            <person name="Qiu Y.-L."/>
            <person name="Ohashi A."/>
            <person name="Liu W.-T."/>
            <person name="Yuji S."/>
        </authorList>
    </citation>
    <scope>NUCLEOTIDE SEQUENCE</scope>
    <source>
        <strain evidence="2">FB</strain>
    </source>
</reference>
<keyword evidence="3" id="KW-1185">Reference proteome</keyword>
<dbReference type="EMBL" id="LSRS01000009">
    <property type="protein sequence ID" value="KAF1083838.1"/>
    <property type="molecule type" value="Genomic_DNA"/>
</dbReference>
<sequence length="45" mass="5119">MDPHDAHGAPAQEDFRMDYSEWSNNNIIPAVIFFGFLFCAVAIFI</sequence>
<feature type="transmembrane region" description="Helical" evidence="1">
    <location>
        <begin position="27"/>
        <end position="44"/>
    </location>
</feature>
<dbReference type="OrthoDB" id="9914683at2"/>
<dbReference type="Proteomes" id="UP000798488">
    <property type="component" value="Unassembled WGS sequence"/>
</dbReference>